<organism evidence="2 3">
    <name type="scientific">Dioscorea cayennensis subsp. rotundata</name>
    <name type="common">White Guinea yam</name>
    <name type="synonym">Dioscorea rotundata</name>
    <dbReference type="NCBI Taxonomy" id="55577"/>
    <lineage>
        <taxon>Eukaryota</taxon>
        <taxon>Viridiplantae</taxon>
        <taxon>Streptophyta</taxon>
        <taxon>Embryophyta</taxon>
        <taxon>Tracheophyta</taxon>
        <taxon>Spermatophyta</taxon>
        <taxon>Magnoliopsida</taxon>
        <taxon>Liliopsida</taxon>
        <taxon>Dioscoreales</taxon>
        <taxon>Dioscoreaceae</taxon>
        <taxon>Dioscorea</taxon>
    </lineage>
</organism>
<evidence type="ECO:0000313" key="2">
    <source>
        <dbReference type="Proteomes" id="UP001515500"/>
    </source>
</evidence>
<evidence type="ECO:0000256" key="1">
    <source>
        <dbReference type="SAM" id="MobiDB-lite"/>
    </source>
</evidence>
<feature type="region of interest" description="Disordered" evidence="1">
    <location>
        <begin position="108"/>
        <end position="131"/>
    </location>
</feature>
<dbReference type="GeneID" id="120263118"/>
<protein>
    <submittedName>
        <fullName evidence="3">Uncharacterized protein LOC120263118</fullName>
    </submittedName>
</protein>
<proteinExistence type="predicted"/>
<dbReference type="PANTHER" id="PTHR35317">
    <property type="entry name" value="OS04G0629600 PROTEIN"/>
    <property type="match status" value="1"/>
</dbReference>
<dbReference type="Proteomes" id="UP001515500">
    <property type="component" value="Chromosome 6"/>
</dbReference>
<dbReference type="AlphaFoldDB" id="A0AB40BHV1"/>
<gene>
    <name evidence="3" type="primary">LOC120263118</name>
</gene>
<dbReference type="PANTHER" id="PTHR35317:SF35">
    <property type="entry name" value="DUF4219 DOMAIN-CONTAINING PROTEIN"/>
    <property type="match status" value="1"/>
</dbReference>
<reference evidence="3" key="1">
    <citation type="submission" date="2025-08" db="UniProtKB">
        <authorList>
            <consortium name="RefSeq"/>
        </authorList>
    </citation>
    <scope>IDENTIFICATION</scope>
</reference>
<name>A0AB40BHV1_DIOCR</name>
<accession>A0AB40BHV1</accession>
<keyword evidence="2" id="KW-1185">Reference proteome</keyword>
<evidence type="ECO:0000313" key="3">
    <source>
        <dbReference type="RefSeq" id="XP_039126956.1"/>
    </source>
</evidence>
<dbReference type="RefSeq" id="XP_039126956.1">
    <property type="nucleotide sequence ID" value="XM_039271022.1"/>
</dbReference>
<dbReference type="Pfam" id="PF14223">
    <property type="entry name" value="Retrotran_gag_2"/>
    <property type="match status" value="1"/>
</dbReference>
<sequence length="131" mass="14214">MRKQALRQSFETLQMEDGESIQSYWARVTAIVNQVRGLGHKLSKAEVVSKVLQSLAPKFNYVAVAMEESKDLLSLTLDELCGSLQAHEFMVNRSAGKAVEKALFVKSDSSLSHSKEKGSSSAPAGSNLGRG</sequence>